<name>A0A918P4E3_9NEIS</name>
<dbReference type="SUPFAM" id="SSF46785">
    <property type="entry name" value="Winged helix' DNA-binding domain"/>
    <property type="match status" value="1"/>
</dbReference>
<reference evidence="6" key="1">
    <citation type="journal article" date="2014" name="Int. J. Syst. Evol. Microbiol.">
        <title>Complete genome sequence of Corynebacterium casei LMG S-19264T (=DSM 44701T), isolated from a smear-ripened cheese.</title>
        <authorList>
            <consortium name="US DOE Joint Genome Institute (JGI-PGF)"/>
            <person name="Walter F."/>
            <person name="Albersmeier A."/>
            <person name="Kalinowski J."/>
            <person name="Ruckert C."/>
        </authorList>
    </citation>
    <scope>NUCLEOTIDE SEQUENCE</scope>
    <source>
        <strain evidence="6">KCTC 32182</strain>
    </source>
</reference>
<keyword evidence="2" id="KW-0805">Transcription regulation</keyword>
<dbReference type="SUPFAM" id="SSF53850">
    <property type="entry name" value="Periplasmic binding protein-like II"/>
    <property type="match status" value="1"/>
</dbReference>
<comment type="caution">
    <text evidence="6">The sequence shown here is derived from an EMBL/GenBank/DDBJ whole genome shotgun (WGS) entry which is preliminary data.</text>
</comment>
<dbReference type="Gene3D" id="3.40.190.290">
    <property type="match status" value="1"/>
</dbReference>
<dbReference type="GO" id="GO:0006351">
    <property type="term" value="P:DNA-templated transcription"/>
    <property type="evidence" value="ECO:0007669"/>
    <property type="project" value="TreeGrafter"/>
</dbReference>
<dbReference type="InterPro" id="IPR005119">
    <property type="entry name" value="LysR_subst-bd"/>
</dbReference>
<dbReference type="RefSeq" id="WP_189534291.1">
    <property type="nucleotide sequence ID" value="NZ_BMYX01000012.1"/>
</dbReference>
<dbReference type="Pfam" id="PF00126">
    <property type="entry name" value="HTH_1"/>
    <property type="match status" value="1"/>
</dbReference>
<evidence type="ECO:0000256" key="4">
    <source>
        <dbReference type="ARBA" id="ARBA00023163"/>
    </source>
</evidence>
<dbReference type="InterPro" id="IPR036390">
    <property type="entry name" value="WH_DNA-bd_sf"/>
</dbReference>
<evidence type="ECO:0000259" key="5">
    <source>
        <dbReference type="PROSITE" id="PS50931"/>
    </source>
</evidence>
<comment type="similarity">
    <text evidence="1">Belongs to the LysR transcriptional regulatory family.</text>
</comment>
<dbReference type="AlphaFoldDB" id="A0A918P4E3"/>
<organism evidence="6 7">
    <name type="scientific">Paludibacterium paludis</name>
    <dbReference type="NCBI Taxonomy" id="1225769"/>
    <lineage>
        <taxon>Bacteria</taxon>
        <taxon>Pseudomonadati</taxon>
        <taxon>Pseudomonadota</taxon>
        <taxon>Betaproteobacteria</taxon>
        <taxon>Neisseriales</taxon>
        <taxon>Chromobacteriaceae</taxon>
        <taxon>Paludibacterium</taxon>
    </lineage>
</organism>
<proteinExistence type="inferred from homology"/>
<evidence type="ECO:0000256" key="2">
    <source>
        <dbReference type="ARBA" id="ARBA00023015"/>
    </source>
</evidence>
<dbReference type="CDD" id="cd08472">
    <property type="entry name" value="PBP2_CrgA_like_3"/>
    <property type="match status" value="1"/>
</dbReference>
<dbReference type="InterPro" id="IPR036388">
    <property type="entry name" value="WH-like_DNA-bd_sf"/>
</dbReference>
<evidence type="ECO:0000313" key="7">
    <source>
        <dbReference type="Proteomes" id="UP000645257"/>
    </source>
</evidence>
<dbReference type="InterPro" id="IPR000847">
    <property type="entry name" value="LysR_HTH_N"/>
</dbReference>
<evidence type="ECO:0000256" key="3">
    <source>
        <dbReference type="ARBA" id="ARBA00023125"/>
    </source>
</evidence>
<dbReference type="FunFam" id="1.10.10.10:FF:000001">
    <property type="entry name" value="LysR family transcriptional regulator"/>
    <property type="match status" value="1"/>
</dbReference>
<evidence type="ECO:0000313" key="6">
    <source>
        <dbReference type="EMBL" id="GGY18374.1"/>
    </source>
</evidence>
<sequence>MNTTETLRIFTRVAELSSFTQAADSLGLPKASVSSAVRALESQLGTRLFFRTTRRVELTPDGQACYERGKDLLADLDDLMTLFQHADASLSGRLRVDMPAGVARNLVIPKLPDFLEAHPRLALELGCADRKVDIVREGFDCVLRVGKLADSSLAARQLGAFRQINCASPAYLERYGTPTHLADLSRHRMVHYTASLGARPSGWEYTEGAEEKTHPVPGALTVNSTDAYDAACLAGLGLIQAPEAGVAHWLRSGQLVEVMREWRPAPIPVALVFTHRRHLPRRVRVFMDWIGEVLRPALA</sequence>
<keyword evidence="4" id="KW-0804">Transcription</keyword>
<dbReference type="PRINTS" id="PR00039">
    <property type="entry name" value="HTHLYSR"/>
</dbReference>
<reference evidence="6" key="2">
    <citation type="submission" date="2020-09" db="EMBL/GenBank/DDBJ databases">
        <authorList>
            <person name="Sun Q."/>
            <person name="Kim S."/>
        </authorList>
    </citation>
    <scope>NUCLEOTIDE SEQUENCE</scope>
    <source>
        <strain evidence="6">KCTC 32182</strain>
    </source>
</reference>
<keyword evidence="7" id="KW-1185">Reference proteome</keyword>
<gene>
    <name evidence="6" type="ORF">GCM10011289_22310</name>
</gene>
<feature type="domain" description="HTH lysR-type" evidence="5">
    <location>
        <begin position="1"/>
        <end position="59"/>
    </location>
</feature>
<protein>
    <submittedName>
        <fullName evidence="6">LysR family transcriptional regulator</fullName>
    </submittedName>
</protein>
<dbReference type="Pfam" id="PF03466">
    <property type="entry name" value="LysR_substrate"/>
    <property type="match status" value="1"/>
</dbReference>
<dbReference type="Gene3D" id="1.10.10.10">
    <property type="entry name" value="Winged helix-like DNA-binding domain superfamily/Winged helix DNA-binding domain"/>
    <property type="match status" value="1"/>
</dbReference>
<accession>A0A918P4E3</accession>
<dbReference type="PROSITE" id="PS50931">
    <property type="entry name" value="HTH_LYSR"/>
    <property type="match status" value="1"/>
</dbReference>
<dbReference type="FunFam" id="3.40.190.290:FF:000001">
    <property type="entry name" value="Transcriptional regulator, LysR family"/>
    <property type="match status" value="1"/>
</dbReference>
<keyword evidence="3" id="KW-0238">DNA-binding</keyword>
<dbReference type="PANTHER" id="PTHR30537:SF72">
    <property type="entry name" value="LYSR FAMILY TRANSCRIPTIONAL REGULATOR"/>
    <property type="match status" value="1"/>
</dbReference>
<dbReference type="EMBL" id="BMYX01000012">
    <property type="protein sequence ID" value="GGY18374.1"/>
    <property type="molecule type" value="Genomic_DNA"/>
</dbReference>
<dbReference type="PANTHER" id="PTHR30537">
    <property type="entry name" value="HTH-TYPE TRANSCRIPTIONAL REGULATOR"/>
    <property type="match status" value="1"/>
</dbReference>
<dbReference type="Proteomes" id="UP000645257">
    <property type="component" value="Unassembled WGS sequence"/>
</dbReference>
<dbReference type="InterPro" id="IPR058163">
    <property type="entry name" value="LysR-type_TF_proteobact-type"/>
</dbReference>
<dbReference type="GO" id="GO:0003700">
    <property type="term" value="F:DNA-binding transcription factor activity"/>
    <property type="evidence" value="ECO:0007669"/>
    <property type="project" value="InterPro"/>
</dbReference>
<dbReference type="GO" id="GO:0043565">
    <property type="term" value="F:sequence-specific DNA binding"/>
    <property type="evidence" value="ECO:0007669"/>
    <property type="project" value="TreeGrafter"/>
</dbReference>
<evidence type="ECO:0000256" key="1">
    <source>
        <dbReference type="ARBA" id="ARBA00009437"/>
    </source>
</evidence>